<evidence type="ECO:0000313" key="2">
    <source>
        <dbReference type="Proteomes" id="UP000652219"/>
    </source>
</evidence>
<dbReference type="EMBL" id="WIGN01000005">
    <property type="protein sequence ID" value="KAF6820520.1"/>
    <property type="molecule type" value="Genomic_DNA"/>
</dbReference>
<name>A0A8H6N5R9_9PEZI</name>
<accession>A0A8H6N5R9</accession>
<protein>
    <submittedName>
        <fullName evidence="1">Methylmalonate-semialdehyde dehydrogenase</fullName>
    </submittedName>
</protein>
<keyword evidence="2" id="KW-1185">Reference proteome</keyword>
<comment type="caution">
    <text evidence="1">The sequence shown here is derived from an EMBL/GenBank/DDBJ whole genome shotgun (WGS) entry which is preliminary data.</text>
</comment>
<gene>
    <name evidence="1" type="ORF">CSOJ01_00776</name>
</gene>
<proteinExistence type="predicted"/>
<organism evidence="1 2">
    <name type="scientific">Colletotrichum sojae</name>
    <dbReference type="NCBI Taxonomy" id="2175907"/>
    <lineage>
        <taxon>Eukaryota</taxon>
        <taxon>Fungi</taxon>
        <taxon>Dikarya</taxon>
        <taxon>Ascomycota</taxon>
        <taxon>Pezizomycotina</taxon>
        <taxon>Sordariomycetes</taxon>
        <taxon>Hypocreomycetidae</taxon>
        <taxon>Glomerellales</taxon>
        <taxon>Glomerellaceae</taxon>
        <taxon>Colletotrichum</taxon>
        <taxon>Colletotrichum orchidearum species complex</taxon>
    </lineage>
</organism>
<sequence>MKPWRITSAGAARSVRRRAVAPEATSCFHSSTSSYEVLRRPRIHVKKKPEEPAVPPSWKPFEIPNVLLDLDSWGNEYTRPYDADEAKTQRQKWAADPRHDAIRKRVVRFSRILAKLDESFDRVNEDAAWQHWRLMDQDIMVAALQNPGAPRPRESHDYSSFQRHVFYNNAIPESTYRDDKRLIGWLLHRRLTTRHDRFHPDRLASAIDASKSISDLHRLISSLLDLKQRIPMERFHANKIAAALSRLSTDPDHVKLLPVLNSFFLHCKQSGYTFTPALCDICMVISARALRLGALEMYLQHGVNNEYWDNSTPTKIEDVQLTLNTLEWHLGNFQTKSIDGGEVRDRPFSARHINDLANYANPRDVLLRLCALFKKIVESNPNDSALKTQHEKVVDMVKSLPSCQLGASRAGEVESNLQVET</sequence>
<reference evidence="1 2" key="1">
    <citation type="journal article" date="2020" name="Phytopathology">
        <title>Genome Sequence Resources of Colletotrichum truncatum, C. plurivorum, C. musicola, and C. sojae: Four Species Pathogenic to Soybean (Glycine max).</title>
        <authorList>
            <person name="Rogerio F."/>
            <person name="Boufleur T.R."/>
            <person name="Ciampi-Guillardi M."/>
            <person name="Sukno S.A."/>
            <person name="Thon M.R."/>
            <person name="Massola Junior N.S."/>
            <person name="Baroncelli R."/>
        </authorList>
    </citation>
    <scope>NUCLEOTIDE SEQUENCE [LARGE SCALE GENOMIC DNA]</scope>
    <source>
        <strain evidence="1 2">LFN0009</strain>
    </source>
</reference>
<evidence type="ECO:0000313" key="1">
    <source>
        <dbReference type="EMBL" id="KAF6820520.1"/>
    </source>
</evidence>
<dbReference type="Proteomes" id="UP000652219">
    <property type="component" value="Unassembled WGS sequence"/>
</dbReference>
<dbReference type="AlphaFoldDB" id="A0A8H6N5R9"/>